<feature type="region of interest" description="Disordered" evidence="1">
    <location>
        <begin position="1"/>
        <end position="31"/>
    </location>
</feature>
<organism evidence="2 3">
    <name type="scientific">Vanilla planifolia</name>
    <name type="common">Vanilla</name>
    <dbReference type="NCBI Taxonomy" id="51239"/>
    <lineage>
        <taxon>Eukaryota</taxon>
        <taxon>Viridiplantae</taxon>
        <taxon>Streptophyta</taxon>
        <taxon>Embryophyta</taxon>
        <taxon>Tracheophyta</taxon>
        <taxon>Spermatophyta</taxon>
        <taxon>Magnoliopsida</taxon>
        <taxon>Liliopsida</taxon>
        <taxon>Asparagales</taxon>
        <taxon>Orchidaceae</taxon>
        <taxon>Vanilloideae</taxon>
        <taxon>Vanilleae</taxon>
        <taxon>Vanilla</taxon>
    </lineage>
</organism>
<proteinExistence type="predicted"/>
<dbReference type="OrthoDB" id="60033at2759"/>
<evidence type="ECO:0000256" key="1">
    <source>
        <dbReference type="SAM" id="MobiDB-lite"/>
    </source>
</evidence>
<evidence type="ECO:0000313" key="3">
    <source>
        <dbReference type="Proteomes" id="UP000636800"/>
    </source>
</evidence>
<name>A0A835PUB8_VANPL</name>
<keyword evidence="3" id="KW-1185">Reference proteome</keyword>
<dbReference type="Proteomes" id="UP000636800">
    <property type="component" value="Chromosome 11"/>
</dbReference>
<dbReference type="AlphaFoldDB" id="A0A835PUB8"/>
<comment type="caution">
    <text evidence="2">The sequence shown here is derived from an EMBL/GenBank/DDBJ whole genome shotgun (WGS) entry which is preliminary data.</text>
</comment>
<accession>A0A835PUB8</accession>
<gene>
    <name evidence="2" type="ORF">HPP92_020742</name>
</gene>
<evidence type="ECO:0000313" key="2">
    <source>
        <dbReference type="EMBL" id="KAG0460445.1"/>
    </source>
</evidence>
<protein>
    <submittedName>
        <fullName evidence="2">Uncharacterized protein</fullName>
    </submittedName>
</protein>
<dbReference type="EMBL" id="JADCNL010000011">
    <property type="protein sequence ID" value="KAG0460445.1"/>
    <property type="molecule type" value="Genomic_DNA"/>
</dbReference>
<reference evidence="2 3" key="1">
    <citation type="journal article" date="2020" name="Nat. Food">
        <title>A phased Vanilla planifolia genome enables genetic improvement of flavour and production.</title>
        <authorList>
            <person name="Hasing T."/>
            <person name="Tang H."/>
            <person name="Brym M."/>
            <person name="Khazi F."/>
            <person name="Huang T."/>
            <person name="Chambers A.H."/>
        </authorList>
    </citation>
    <scope>NUCLEOTIDE SEQUENCE [LARGE SCALE GENOMIC DNA]</scope>
    <source>
        <tissue evidence="2">Leaf</tissue>
    </source>
</reference>
<sequence>MDNEMGSLEDANSNLGEPLMPCEPIKKGKLEKGRHRVGQEIWRDLWDSKLANHMDDASVVPRCSHNLVATWRDLVLIPLLVIDFRILRPFASTMSSKSP</sequence>